<dbReference type="Gene3D" id="3.40.50.150">
    <property type="entry name" value="Vaccinia Virus protein VP39"/>
    <property type="match status" value="1"/>
</dbReference>
<dbReference type="InterPro" id="IPR036236">
    <property type="entry name" value="Znf_C2H2_sf"/>
</dbReference>
<dbReference type="GO" id="GO:0042054">
    <property type="term" value="F:histone methyltransferase activity"/>
    <property type="evidence" value="ECO:0007669"/>
    <property type="project" value="TreeGrafter"/>
</dbReference>
<accession>A0AB40BYY9</accession>
<dbReference type="InterPro" id="IPR055135">
    <property type="entry name" value="PRMT_dom"/>
</dbReference>
<evidence type="ECO:0000256" key="3">
    <source>
        <dbReference type="ARBA" id="ARBA00022691"/>
    </source>
</evidence>
<keyword evidence="1 6" id="KW-0489">Methyltransferase</keyword>
<dbReference type="FunFam" id="3.40.50.150:FF:000016">
    <property type="entry name" value="Protein arginine N-methyltransferase 6"/>
    <property type="match status" value="1"/>
</dbReference>
<dbReference type="GO" id="GO:0005634">
    <property type="term" value="C:nucleus"/>
    <property type="evidence" value="ECO:0007669"/>
    <property type="project" value="TreeGrafter"/>
</dbReference>
<dbReference type="InterPro" id="IPR013087">
    <property type="entry name" value="Znf_C2H2_type"/>
</dbReference>
<dbReference type="GO" id="GO:0035242">
    <property type="term" value="F:protein-arginine omega-N asymmetric methyltransferase activity"/>
    <property type="evidence" value="ECO:0007669"/>
    <property type="project" value="UniProtKB-EC"/>
</dbReference>
<comment type="catalytic activity">
    <reaction evidence="4">
        <text>L-arginyl-[protein] + 2 S-adenosyl-L-methionine = N(omega),N(omega)-dimethyl-L-arginyl-[protein] + 2 S-adenosyl-L-homocysteine + 2 H(+)</text>
        <dbReference type="Rhea" id="RHEA:48096"/>
        <dbReference type="Rhea" id="RHEA-COMP:10532"/>
        <dbReference type="Rhea" id="RHEA-COMP:11991"/>
        <dbReference type="ChEBI" id="CHEBI:15378"/>
        <dbReference type="ChEBI" id="CHEBI:29965"/>
        <dbReference type="ChEBI" id="CHEBI:57856"/>
        <dbReference type="ChEBI" id="CHEBI:59789"/>
        <dbReference type="ChEBI" id="CHEBI:61897"/>
        <dbReference type="EC" id="2.1.1.319"/>
    </reaction>
    <physiologicalReaction direction="left-to-right" evidence="4">
        <dbReference type="Rhea" id="RHEA:48097"/>
    </physiologicalReaction>
</comment>
<proteinExistence type="predicted"/>
<feature type="region of interest" description="Disordered" evidence="7">
    <location>
        <begin position="1"/>
        <end position="39"/>
    </location>
</feature>
<dbReference type="AlphaFoldDB" id="A0AB40BYY9"/>
<dbReference type="InterPro" id="IPR029063">
    <property type="entry name" value="SAM-dependent_MTases_sf"/>
</dbReference>
<dbReference type="Gene3D" id="2.70.160.11">
    <property type="entry name" value="Hnrnp arginine n-methyltransferase1"/>
    <property type="match status" value="1"/>
</dbReference>
<dbReference type="InterPro" id="IPR041698">
    <property type="entry name" value="Methyltransf_25"/>
</dbReference>
<evidence type="ECO:0000256" key="7">
    <source>
        <dbReference type="SAM" id="MobiDB-lite"/>
    </source>
</evidence>
<evidence type="ECO:0000256" key="2">
    <source>
        <dbReference type="ARBA" id="ARBA00022679"/>
    </source>
</evidence>
<evidence type="ECO:0000256" key="6">
    <source>
        <dbReference type="PROSITE-ProRule" id="PRU01015"/>
    </source>
</evidence>
<dbReference type="PANTHER" id="PTHR11006:SF89">
    <property type="entry name" value="PROTEIN ARGININE N-METHYLTRANSFERASE 3-RELATED"/>
    <property type="match status" value="1"/>
</dbReference>
<keyword evidence="9" id="KW-1185">Reference proteome</keyword>
<keyword evidence="2 6" id="KW-0808">Transferase</keyword>
<dbReference type="PROSITE" id="PS00028">
    <property type="entry name" value="ZINC_FINGER_C2H2_1"/>
    <property type="match status" value="1"/>
</dbReference>
<comment type="catalytic activity">
    <reaction evidence="5">
        <text>L-arginyl-[protein] + S-adenosyl-L-methionine = N(omega)-methyl-L-arginyl-[protein] + S-adenosyl-L-homocysteine + H(+)</text>
        <dbReference type="Rhea" id="RHEA:48100"/>
        <dbReference type="Rhea" id="RHEA-COMP:10532"/>
        <dbReference type="Rhea" id="RHEA-COMP:11990"/>
        <dbReference type="ChEBI" id="CHEBI:15378"/>
        <dbReference type="ChEBI" id="CHEBI:29965"/>
        <dbReference type="ChEBI" id="CHEBI:57856"/>
        <dbReference type="ChEBI" id="CHEBI:59789"/>
        <dbReference type="ChEBI" id="CHEBI:65280"/>
    </reaction>
    <physiologicalReaction direction="left-to-right" evidence="5">
        <dbReference type="Rhea" id="RHEA:48101"/>
    </physiologicalReaction>
</comment>
<evidence type="ECO:0000256" key="1">
    <source>
        <dbReference type="ARBA" id="ARBA00022603"/>
    </source>
</evidence>
<dbReference type="PROSITE" id="PS51678">
    <property type="entry name" value="SAM_MT_PRMT"/>
    <property type="match status" value="1"/>
</dbReference>
<evidence type="ECO:0000259" key="8">
    <source>
        <dbReference type="PROSITE" id="PS00028"/>
    </source>
</evidence>
<dbReference type="InterPro" id="IPR025799">
    <property type="entry name" value="Arg_MeTrfase"/>
</dbReference>
<dbReference type="CDD" id="cd02440">
    <property type="entry name" value="AdoMet_MTases"/>
    <property type="match status" value="1"/>
</dbReference>
<dbReference type="GeneID" id="120269334"/>
<dbReference type="RefSeq" id="XP_039132602.1">
    <property type="nucleotide sequence ID" value="XM_039276668.1"/>
</dbReference>
<protein>
    <submittedName>
        <fullName evidence="10">Probable protein arginine N-methyltransferase 3 isoform X1</fullName>
    </submittedName>
</protein>
<name>A0AB40BYY9_DIOCR</name>
<dbReference type="PANTHER" id="PTHR11006">
    <property type="entry name" value="PROTEIN ARGININE N-METHYLTRANSFERASE"/>
    <property type="match status" value="1"/>
</dbReference>
<keyword evidence="3 6" id="KW-0949">S-adenosyl-L-methionine</keyword>
<evidence type="ECO:0000313" key="9">
    <source>
        <dbReference type="Proteomes" id="UP001515500"/>
    </source>
</evidence>
<evidence type="ECO:0000256" key="4">
    <source>
        <dbReference type="ARBA" id="ARBA00047384"/>
    </source>
</evidence>
<reference evidence="10" key="1">
    <citation type="submission" date="2025-08" db="UniProtKB">
        <authorList>
            <consortium name="RefSeq"/>
        </authorList>
    </citation>
    <scope>IDENTIFICATION</scope>
</reference>
<dbReference type="Proteomes" id="UP001515500">
    <property type="component" value="Chromosome 9"/>
</dbReference>
<evidence type="ECO:0000256" key="5">
    <source>
        <dbReference type="ARBA" id="ARBA00049303"/>
    </source>
</evidence>
<feature type="domain" description="C2H2-type" evidence="8">
    <location>
        <begin position="48"/>
        <end position="69"/>
    </location>
</feature>
<dbReference type="Pfam" id="PF13649">
    <property type="entry name" value="Methyltransf_25"/>
    <property type="match status" value="1"/>
</dbReference>
<organism evidence="9 10">
    <name type="scientific">Dioscorea cayennensis subsp. rotundata</name>
    <name type="common">White Guinea yam</name>
    <name type="synonym">Dioscorea rotundata</name>
    <dbReference type="NCBI Taxonomy" id="55577"/>
    <lineage>
        <taxon>Eukaryota</taxon>
        <taxon>Viridiplantae</taxon>
        <taxon>Streptophyta</taxon>
        <taxon>Embryophyta</taxon>
        <taxon>Tracheophyta</taxon>
        <taxon>Spermatophyta</taxon>
        <taxon>Magnoliopsida</taxon>
        <taxon>Liliopsida</taxon>
        <taxon>Dioscoreales</taxon>
        <taxon>Dioscoreaceae</taxon>
        <taxon>Dioscorea</taxon>
    </lineage>
</organism>
<evidence type="ECO:0000313" key="10">
    <source>
        <dbReference type="RefSeq" id="XP_039132602.1"/>
    </source>
</evidence>
<dbReference type="Pfam" id="PF22528">
    <property type="entry name" value="PRMT_C"/>
    <property type="match status" value="1"/>
</dbReference>
<sequence>MVDKSISMEAGPSQAGDHDESDEELEQNEAWDDWRSDDDGESEPGLICLFCDSTYESSETLFDHCRSDHSFDFLSIRRVLGLDFYASFRLINFIRSQVADCKCWRCGLVFNCKTDLQNHFHETDVFEKEGKFPWENDMYLKPFLVDDALLHSFAGNEDEDDDPVSVDKEELMRELMSSGVLEEIRVDSELITEINSSDLDVCEKNGVQEGPCVDGNASKCSERILTKDSVGDLVIPPQKQKDKQLRVSFANVAAKEIKTVNEDYFGAYGSFGIHRVMLSDKPRMDAYRGALLNNPSLMNKATVMDVGCGTGILSLFAAQAGASKVIAVEASAKMAGLATQIAKDNCLLKEGDQDSQEKASSGVITVAHCMVEELNNCIQVKPHSIDVLISEWMGYCLLYESMLTSVLYARDHWLKPGGAILPDTATIFAAGFGKGGTSLPFWEDVYGFNMSCIGNEAVEDATQVPIVDVIETQDIITESAVVQAFDLTTMNSDEMDFTSNFELNLKSVCQADGSANSKSQIYWCHGIVLWFETGFTSRFCKEMATVLSTSPYSPRTHWSQTILTFKEPVAMESASSATEFPKSVAVGSVQCPAAQVRSRLSIVRSSAHRSIDISMELTAISLDGRKHSYPVQIFSL</sequence>
<dbReference type="GO" id="GO:0032259">
    <property type="term" value="P:methylation"/>
    <property type="evidence" value="ECO:0007669"/>
    <property type="project" value="UniProtKB-KW"/>
</dbReference>
<dbReference type="SUPFAM" id="SSF57667">
    <property type="entry name" value="beta-beta-alpha zinc fingers"/>
    <property type="match status" value="1"/>
</dbReference>
<feature type="compositionally biased region" description="Acidic residues" evidence="7">
    <location>
        <begin position="19"/>
        <end position="39"/>
    </location>
</feature>
<gene>
    <name evidence="10" type="primary">LOC120269334</name>
</gene>
<dbReference type="SUPFAM" id="SSF53335">
    <property type="entry name" value="S-adenosyl-L-methionine-dependent methyltransferases"/>
    <property type="match status" value="1"/>
</dbReference>